<dbReference type="Proteomes" id="UP000201594">
    <property type="component" value="Segment"/>
</dbReference>
<name>A0A1B2ICB8_9CAUD</name>
<protein>
    <submittedName>
        <fullName evidence="1">Uncharacterized protein</fullName>
    </submittedName>
</protein>
<dbReference type="RefSeq" id="YP_009278378.1">
    <property type="nucleotide sequence ID" value="NC_031007.1"/>
</dbReference>
<proteinExistence type="predicted"/>
<dbReference type="OrthoDB" id="28833at10239"/>
<accession>A0A1B2ICB8</accession>
<sequence length="57" mass="6226">MKNDNLDMLLKLSGKELAAVMAQVKAEKAAGQRLPAVSPVKAYLSTDFRPNRILNKA</sequence>
<evidence type="ECO:0000313" key="2">
    <source>
        <dbReference type="Proteomes" id="UP000201594"/>
    </source>
</evidence>
<dbReference type="EMBL" id="KX397367">
    <property type="protein sequence ID" value="ANZ48916.1"/>
    <property type="molecule type" value="Genomic_DNA"/>
</dbReference>
<dbReference type="KEGG" id="vg:29061670"/>
<organism evidence="1 2">
    <name type="scientific">Erwinia phage vB_EamM_EarlPhillipIV</name>
    <dbReference type="NCBI Taxonomy" id="1883372"/>
    <lineage>
        <taxon>Viruses</taxon>
        <taxon>Duplodnaviria</taxon>
        <taxon>Heunggongvirae</taxon>
        <taxon>Uroviricota</taxon>
        <taxon>Caudoviricetes</taxon>
        <taxon>Chimalliviridae</taxon>
        <taxon>Derbicusvirus</taxon>
        <taxon>Derbicusvirus derbicus</taxon>
    </lineage>
</organism>
<evidence type="ECO:0000313" key="1">
    <source>
        <dbReference type="EMBL" id="ANZ48916.1"/>
    </source>
</evidence>
<dbReference type="GeneID" id="29061670"/>
<gene>
    <name evidence="1" type="ORF">EARLPHILLIPIV_66</name>
</gene>
<reference evidence="1 2" key="1">
    <citation type="submission" date="2016-06" db="EMBL/GenBank/DDBJ databases">
        <authorList>
            <person name="Kjaerup R.B."/>
            <person name="Dalgaard T.S."/>
            <person name="Juul-Madsen H.R."/>
        </authorList>
    </citation>
    <scope>NUCLEOTIDE SEQUENCE [LARGE SCALE GENOMIC DNA]</scope>
</reference>